<reference evidence="1" key="1">
    <citation type="submission" date="2021-03" db="EMBL/GenBank/DDBJ databases">
        <title>Chromosome level genome of the anhydrobiotic midge Polypedilum vanderplanki.</title>
        <authorList>
            <person name="Yoshida Y."/>
            <person name="Kikawada T."/>
            <person name="Gusev O."/>
        </authorList>
    </citation>
    <scope>NUCLEOTIDE SEQUENCE</scope>
    <source>
        <strain evidence="1">NIAS01</strain>
        <tissue evidence="1">Whole body or cell culture</tissue>
    </source>
</reference>
<evidence type="ECO:0000313" key="2">
    <source>
        <dbReference type="Proteomes" id="UP001107558"/>
    </source>
</evidence>
<dbReference type="EMBL" id="JADBJN010000004">
    <property type="protein sequence ID" value="KAG5668028.1"/>
    <property type="molecule type" value="Genomic_DNA"/>
</dbReference>
<comment type="caution">
    <text evidence="1">The sequence shown here is derived from an EMBL/GenBank/DDBJ whole genome shotgun (WGS) entry which is preliminary data.</text>
</comment>
<evidence type="ECO:0000313" key="1">
    <source>
        <dbReference type="EMBL" id="KAG5668028.1"/>
    </source>
</evidence>
<sequence length="137" mass="16222">MEILIIISMEQKIQNQRNNLQITDPLKIYMQIPKINVTRLTYNEIQKDGKVEEINHTGGNIQINNFVRPQNENSTPQFDSKAYDDFMKSLFDPSITTTEKSILHDERTQNIYPIMFKHQKKNYIVSQYLKVYQIVIL</sequence>
<name>A0A9J6BDU4_POLVA</name>
<keyword evidence="2" id="KW-1185">Reference proteome</keyword>
<accession>A0A9J6BDU4</accession>
<proteinExistence type="predicted"/>
<gene>
    <name evidence="1" type="ORF">PVAND_015985</name>
</gene>
<dbReference type="Proteomes" id="UP001107558">
    <property type="component" value="Chromosome 4"/>
</dbReference>
<organism evidence="1 2">
    <name type="scientific">Polypedilum vanderplanki</name>
    <name type="common">Sleeping chironomid midge</name>
    <dbReference type="NCBI Taxonomy" id="319348"/>
    <lineage>
        <taxon>Eukaryota</taxon>
        <taxon>Metazoa</taxon>
        <taxon>Ecdysozoa</taxon>
        <taxon>Arthropoda</taxon>
        <taxon>Hexapoda</taxon>
        <taxon>Insecta</taxon>
        <taxon>Pterygota</taxon>
        <taxon>Neoptera</taxon>
        <taxon>Endopterygota</taxon>
        <taxon>Diptera</taxon>
        <taxon>Nematocera</taxon>
        <taxon>Chironomoidea</taxon>
        <taxon>Chironomidae</taxon>
        <taxon>Chironominae</taxon>
        <taxon>Polypedilum</taxon>
        <taxon>Polypedilum</taxon>
    </lineage>
</organism>
<protein>
    <submittedName>
        <fullName evidence="1">Uncharacterized protein</fullName>
    </submittedName>
</protein>
<dbReference type="AlphaFoldDB" id="A0A9J6BDU4"/>